<accession>A0A410QHH2</accession>
<name>A0A410QHH2_9FIRM</name>
<keyword evidence="3" id="KW-1185">Reference proteome</keyword>
<proteinExistence type="predicted"/>
<dbReference type="NCBIfam" id="NF045650">
    <property type="entry name" value="CD1247_Nterm"/>
    <property type="match status" value="1"/>
</dbReference>
<dbReference type="AlphaFoldDB" id="A0A410QHH2"/>
<dbReference type="Proteomes" id="UP000287969">
    <property type="component" value="Chromosome"/>
</dbReference>
<dbReference type="EMBL" id="CP035282">
    <property type="protein sequence ID" value="QAT63425.1"/>
    <property type="molecule type" value="Genomic_DNA"/>
</dbReference>
<feature type="compositionally biased region" description="Acidic residues" evidence="1">
    <location>
        <begin position="75"/>
        <end position="109"/>
    </location>
</feature>
<protein>
    <submittedName>
        <fullName evidence="2">Uncharacterized protein</fullName>
    </submittedName>
</protein>
<dbReference type="InterPro" id="IPR054688">
    <property type="entry name" value="CD1247_N"/>
</dbReference>
<dbReference type="OrthoDB" id="2381377at2"/>
<feature type="compositionally biased region" description="Basic and acidic residues" evidence="1">
    <location>
        <begin position="114"/>
        <end position="123"/>
    </location>
</feature>
<evidence type="ECO:0000313" key="2">
    <source>
        <dbReference type="EMBL" id="QAT63425.1"/>
    </source>
</evidence>
<dbReference type="KEGG" id="spoa:EQM13_09325"/>
<feature type="region of interest" description="Disordered" evidence="1">
    <location>
        <begin position="70"/>
        <end position="123"/>
    </location>
</feature>
<evidence type="ECO:0000256" key="1">
    <source>
        <dbReference type="SAM" id="MobiDB-lite"/>
    </source>
</evidence>
<sequence length="123" mass="14373">MEHLYAKVSYLKGLAEGMEIEAGSKEGKMILHIIDALEEFADAISELNDDQSDLEEYVDYMDEDLADVEERIFGSDDEDYDEDYDDEDYDDFEYDNEDDDEDDEEEEDGNGLYSHDKNFDDEE</sequence>
<reference evidence="3" key="1">
    <citation type="submission" date="2019-01" db="EMBL/GenBank/DDBJ databases">
        <title>Draft genomes of a novel of Sporanaerobacter strains.</title>
        <authorList>
            <person name="Ma S."/>
        </authorList>
    </citation>
    <scope>NUCLEOTIDE SEQUENCE [LARGE SCALE GENOMIC DNA]</scope>
    <source>
        <strain evidence="3">NJN-17</strain>
    </source>
</reference>
<organism evidence="2 3">
    <name type="scientific">Acidilutibacter cellobiosedens</name>
    <dbReference type="NCBI Taxonomy" id="2507161"/>
    <lineage>
        <taxon>Bacteria</taxon>
        <taxon>Bacillati</taxon>
        <taxon>Bacillota</taxon>
        <taxon>Tissierellia</taxon>
        <taxon>Tissierellales</taxon>
        <taxon>Acidilutibacteraceae</taxon>
        <taxon>Acidilutibacter</taxon>
    </lineage>
</organism>
<evidence type="ECO:0000313" key="3">
    <source>
        <dbReference type="Proteomes" id="UP000287969"/>
    </source>
</evidence>
<gene>
    <name evidence="2" type="ORF">EQM13_09325</name>
</gene>